<evidence type="ECO:0000313" key="1">
    <source>
        <dbReference type="EMBL" id="KAG6585624.1"/>
    </source>
</evidence>
<evidence type="ECO:0000313" key="2">
    <source>
        <dbReference type="Proteomes" id="UP000685013"/>
    </source>
</evidence>
<protein>
    <submittedName>
        <fullName evidence="1">Uncharacterized protein</fullName>
    </submittedName>
</protein>
<dbReference type="AlphaFoldDB" id="A0AAV6MQ54"/>
<accession>A0AAV6MQ54</accession>
<sequence length="143" mass="16896">MVGERRRLTRGRKVFRELIFLIVLRDRDLKQQALPQSQILLLTMDLDSWEVLEGLLQWHQQDPSMYGAGANFPYGFPNMFHGSHGHGHGHAHAHGYYHHLRQVWFIFELQSCTRFVKYVVLIEEQDKDQDHHPLIPCWELVGQ</sequence>
<feature type="non-terminal residue" evidence="1">
    <location>
        <position position="1"/>
    </location>
</feature>
<reference evidence="1 2" key="1">
    <citation type="journal article" date="2021" name="Hortic Res">
        <title>The domestication of Cucurbita argyrosperma as revealed by the genome of its wild relative.</title>
        <authorList>
            <person name="Barrera-Redondo J."/>
            <person name="Sanchez-de la Vega G."/>
            <person name="Aguirre-Liguori J.A."/>
            <person name="Castellanos-Morales G."/>
            <person name="Gutierrez-Guerrero Y.T."/>
            <person name="Aguirre-Dugua X."/>
            <person name="Aguirre-Planter E."/>
            <person name="Tenaillon M.I."/>
            <person name="Lira-Saade R."/>
            <person name="Eguiarte L.E."/>
        </authorList>
    </citation>
    <scope>NUCLEOTIDE SEQUENCE [LARGE SCALE GENOMIC DNA]</scope>
    <source>
        <strain evidence="1">JBR-2021</strain>
    </source>
</reference>
<keyword evidence="2" id="KW-1185">Reference proteome</keyword>
<dbReference type="EMBL" id="JAGKQH010000012">
    <property type="protein sequence ID" value="KAG6585624.1"/>
    <property type="molecule type" value="Genomic_DNA"/>
</dbReference>
<comment type="caution">
    <text evidence="1">The sequence shown here is derived from an EMBL/GenBank/DDBJ whole genome shotgun (WGS) entry which is preliminary data.</text>
</comment>
<organism evidence="1 2">
    <name type="scientific">Cucurbita argyrosperma subsp. sororia</name>
    <dbReference type="NCBI Taxonomy" id="37648"/>
    <lineage>
        <taxon>Eukaryota</taxon>
        <taxon>Viridiplantae</taxon>
        <taxon>Streptophyta</taxon>
        <taxon>Embryophyta</taxon>
        <taxon>Tracheophyta</taxon>
        <taxon>Spermatophyta</taxon>
        <taxon>Magnoliopsida</taxon>
        <taxon>eudicotyledons</taxon>
        <taxon>Gunneridae</taxon>
        <taxon>Pentapetalae</taxon>
        <taxon>rosids</taxon>
        <taxon>fabids</taxon>
        <taxon>Cucurbitales</taxon>
        <taxon>Cucurbitaceae</taxon>
        <taxon>Cucurbiteae</taxon>
        <taxon>Cucurbita</taxon>
    </lineage>
</organism>
<dbReference type="Proteomes" id="UP000685013">
    <property type="component" value="Chromosome 12"/>
</dbReference>
<name>A0AAV6MQ54_9ROSI</name>
<proteinExistence type="predicted"/>
<gene>
    <name evidence="1" type="ORF">SDJN03_18357</name>
</gene>